<dbReference type="Gene3D" id="1.10.287.1890">
    <property type="match status" value="1"/>
</dbReference>
<dbReference type="GO" id="GO:0032259">
    <property type="term" value="P:methylation"/>
    <property type="evidence" value="ECO:0007669"/>
    <property type="project" value="UniProtKB-KW"/>
</dbReference>
<dbReference type="Pfam" id="PF04816">
    <property type="entry name" value="TrmK"/>
    <property type="match status" value="1"/>
</dbReference>
<dbReference type="PANTHER" id="PTHR38451">
    <property type="entry name" value="TRNA (ADENINE(22)-N(1))-METHYLTRANSFERASE"/>
    <property type="match status" value="1"/>
</dbReference>
<dbReference type="EMBL" id="FNDU01000013">
    <property type="protein sequence ID" value="SDI86210.1"/>
    <property type="molecule type" value="Genomic_DNA"/>
</dbReference>
<dbReference type="InterPro" id="IPR006901">
    <property type="entry name" value="TrmK"/>
</dbReference>
<dbReference type="PANTHER" id="PTHR38451:SF1">
    <property type="entry name" value="TRNA (ADENINE(22)-N(1))-METHYLTRANSFERASE"/>
    <property type="match status" value="1"/>
</dbReference>
<accession>A0A1G8P320</accession>
<reference evidence="1 2" key="1">
    <citation type="submission" date="2016-10" db="EMBL/GenBank/DDBJ databases">
        <authorList>
            <person name="de Groot N.N."/>
        </authorList>
    </citation>
    <scope>NUCLEOTIDE SEQUENCE [LARGE SCALE GENOMIC DNA]</scope>
    <source>
        <strain evidence="2">P4B,CCM 7963,CECT 7998,DSM 25260,IBRC-M 10614,KCTC 13821</strain>
    </source>
</reference>
<evidence type="ECO:0000313" key="2">
    <source>
        <dbReference type="Proteomes" id="UP000199017"/>
    </source>
</evidence>
<keyword evidence="1" id="KW-0808">Transferase</keyword>
<dbReference type="STRING" id="930129.SAMN05216352_11374"/>
<dbReference type="RefSeq" id="WP_091587169.1">
    <property type="nucleotide sequence ID" value="NZ_FNDU01000013.1"/>
</dbReference>
<evidence type="ECO:0000313" key="1">
    <source>
        <dbReference type="EMBL" id="SDI86210.1"/>
    </source>
</evidence>
<organism evidence="1 2">
    <name type="scientific">Alteribacillus bidgolensis</name>
    <dbReference type="NCBI Taxonomy" id="930129"/>
    <lineage>
        <taxon>Bacteria</taxon>
        <taxon>Bacillati</taxon>
        <taxon>Bacillota</taxon>
        <taxon>Bacilli</taxon>
        <taxon>Bacillales</taxon>
        <taxon>Bacillaceae</taxon>
        <taxon>Alteribacillus</taxon>
    </lineage>
</organism>
<gene>
    <name evidence="1" type="ORF">SAMN05216352_11374</name>
</gene>
<protein>
    <submittedName>
        <fullName evidence="1">tRNA (Adenine22-N1)-methyltransferase</fullName>
    </submittedName>
</protein>
<proteinExistence type="predicted"/>
<name>A0A1G8P320_9BACI</name>
<dbReference type="Proteomes" id="UP000199017">
    <property type="component" value="Unassembled WGS sequence"/>
</dbReference>
<dbReference type="SUPFAM" id="SSF53335">
    <property type="entry name" value="S-adenosyl-L-methionine-dependent methyltransferases"/>
    <property type="match status" value="1"/>
</dbReference>
<keyword evidence="1" id="KW-0489">Methyltransferase</keyword>
<dbReference type="PIRSF" id="PIRSF018637">
    <property type="entry name" value="TrmK"/>
    <property type="match status" value="1"/>
</dbReference>
<keyword evidence="2" id="KW-1185">Reference proteome</keyword>
<dbReference type="InterPro" id="IPR029063">
    <property type="entry name" value="SAM-dependent_MTases_sf"/>
</dbReference>
<dbReference type="GO" id="GO:0160105">
    <property type="term" value="F:tRNA (adenine(22)-N1)-methyltransferase activity"/>
    <property type="evidence" value="ECO:0007669"/>
    <property type="project" value="InterPro"/>
</dbReference>
<dbReference type="Gene3D" id="3.40.50.150">
    <property type="entry name" value="Vaccinia Virus protein VP39"/>
    <property type="match status" value="1"/>
</dbReference>
<sequence>MNAEHLSRRLSVIAQEIPYQARMADIGTDHGYLPVYLVKHGKVEWALASDVNEAPLNSAVEKIKREGLGKYIQTRVGPGLAVIKKEDNIDTAVIAGMGGSLISSILEDGKNSLKNIKRLVLQPNVGAAQIRKWMIRNNWQIINEHIIEEDEHIYEILIAEPGDPYLPYQLLGISEEAGQLFGPYLIKKQPSAFIKKWKREKESWQYVLQEIEKASERGAVLPKKKELMKKLSLLEEVLKNETS</sequence>
<dbReference type="OrthoDB" id="5881184at2"/>
<dbReference type="AlphaFoldDB" id="A0A1G8P320"/>